<proteinExistence type="inferred from homology"/>
<comment type="cofactor">
    <cofactor evidence="1 5">
        <name>Zn(2+)</name>
        <dbReference type="ChEBI" id="CHEBI:29105"/>
    </cofactor>
</comment>
<feature type="domain" description="Alcohol dehydrogenase-like C-terminal" evidence="6">
    <location>
        <begin position="179"/>
        <end position="293"/>
    </location>
</feature>
<comment type="similarity">
    <text evidence="5">Belongs to the zinc-containing alcohol dehydrogenase family.</text>
</comment>
<protein>
    <submittedName>
        <fullName evidence="8">Alcohol dehydrogenase catalytic domain-containing protein</fullName>
    </submittedName>
</protein>
<dbReference type="PROSITE" id="PS00059">
    <property type="entry name" value="ADH_ZINC"/>
    <property type="match status" value="1"/>
</dbReference>
<comment type="caution">
    <text evidence="8">The sequence shown here is derived from an EMBL/GenBank/DDBJ whole genome shotgun (WGS) entry which is preliminary data.</text>
</comment>
<organism evidence="8 9">
    <name type="scientific">Kineosporia babensis</name>
    <dbReference type="NCBI Taxonomy" id="499548"/>
    <lineage>
        <taxon>Bacteria</taxon>
        <taxon>Bacillati</taxon>
        <taxon>Actinomycetota</taxon>
        <taxon>Actinomycetes</taxon>
        <taxon>Kineosporiales</taxon>
        <taxon>Kineosporiaceae</taxon>
        <taxon>Kineosporia</taxon>
    </lineage>
</organism>
<dbReference type="RefSeq" id="WP_231440443.1">
    <property type="nucleotide sequence ID" value="NZ_JAJOMB010000004.1"/>
</dbReference>
<gene>
    <name evidence="8" type="ORF">LR394_10170</name>
</gene>
<dbReference type="InterPro" id="IPR002328">
    <property type="entry name" value="ADH_Zn_CS"/>
</dbReference>
<evidence type="ECO:0000256" key="2">
    <source>
        <dbReference type="ARBA" id="ARBA00022723"/>
    </source>
</evidence>
<evidence type="ECO:0000256" key="1">
    <source>
        <dbReference type="ARBA" id="ARBA00001947"/>
    </source>
</evidence>
<dbReference type="InterPro" id="IPR050129">
    <property type="entry name" value="Zn_alcohol_dh"/>
</dbReference>
<dbReference type="PANTHER" id="PTHR43401">
    <property type="entry name" value="L-THREONINE 3-DEHYDROGENASE"/>
    <property type="match status" value="1"/>
</dbReference>
<feature type="domain" description="Alcohol dehydrogenase-like N-terminal" evidence="7">
    <location>
        <begin position="24"/>
        <end position="139"/>
    </location>
</feature>
<name>A0A9X1NCN0_9ACTN</name>
<evidence type="ECO:0000256" key="3">
    <source>
        <dbReference type="ARBA" id="ARBA00022833"/>
    </source>
</evidence>
<keyword evidence="3 5" id="KW-0862">Zinc</keyword>
<dbReference type="EMBL" id="JAJOMB010000004">
    <property type="protein sequence ID" value="MCD5311265.1"/>
    <property type="molecule type" value="Genomic_DNA"/>
</dbReference>
<dbReference type="GO" id="GO:0016491">
    <property type="term" value="F:oxidoreductase activity"/>
    <property type="evidence" value="ECO:0007669"/>
    <property type="project" value="UniProtKB-KW"/>
</dbReference>
<evidence type="ECO:0000256" key="4">
    <source>
        <dbReference type="ARBA" id="ARBA00023002"/>
    </source>
</evidence>
<keyword evidence="2 5" id="KW-0479">Metal-binding</keyword>
<evidence type="ECO:0000256" key="5">
    <source>
        <dbReference type="RuleBase" id="RU361277"/>
    </source>
</evidence>
<dbReference type="InterPro" id="IPR036291">
    <property type="entry name" value="NAD(P)-bd_dom_sf"/>
</dbReference>
<accession>A0A9X1NCN0</accession>
<evidence type="ECO:0000313" key="9">
    <source>
        <dbReference type="Proteomes" id="UP001138997"/>
    </source>
</evidence>
<dbReference type="Pfam" id="PF08240">
    <property type="entry name" value="ADH_N"/>
    <property type="match status" value="1"/>
</dbReference>
<dbReference type="GO" id="GO:0008270">
    <property type="term" value="F:zinc ion binding"/>
    <property type="evidence" value="ECO:0007669"/>
    <property type="project" value="InterPro"/>
</dbReference>
<sequence>MRAFVITAPGVGEVWDVPEPEAAAGQVVVDVERAGVCGTDAEFFSGEMSYLHTGQAAYPLRIGHEWCGRVSAVGPGVDEAWLGRRVAADTMLGCRSCRLCSSNRQHLCAERYEIGIRNGWPGALAEKLPVPVTALVELPPTVDVVAGALVEPAANALRAVRGADPGPGKRLLVIGPGTIGLLSAQIGQALGFSVTIAGTTDASLAFAASLGFSELLAGDAVRDAPGFDAVLDASNGSGVPSLAVDVVDPGGRVVFIGLSAQPSLLDSRSLALKDVTAVGVLSGSGGLTGVVELFAQGAVDPRPLVATTVGLDGVSEVLKGSRPAGAGPKLHVDPRIG</sequence>
<dbReference type="Gene3D" id="3.90.180.10">
    <property type="entry name" value="Medium-chain alcohol dehydrogenases, catalytic domain"/>
    <property type="match status" value="1"/>
</dbReference>
<dbReference type="Pfam" id="PF00107">
    <property type="entry name" value="ADH_zinc_N"/>
    <property type="match status" value="1"/>
</dbReference>
<reference evidence="8" key="1">
    <citation type="submission" date="2021-11" db="EMBL/GenBank/DDBJ databases">
        <title>Streptomyces corallinus and Kineosporia corallina sp. nov., two new coral-derived marine actinobacteria.</title>
        <authorList>
            <person name="Buangrab K."/>
            <person name="Sutthacheep M."/>
            <person name="Yeemin T."/>
            <person name="Harunari E."/>
            <person name="Igarashi Y."/>
            <person name="Sripreechasak P."/>
            <person name="Kanchanasin P."/>
            <person name="Tanasupawat S."/>
            <person name="Phongsopitanun W."/>
        </authorList>
    </citation>
    <scope>NUCLEOTIDE SEQUENCE</scope>
    <source>
        <strain evidence="8">JCM 31032</strain>
    </source>
</reference>
<dbReference type="SUPFAM" id="SSF50129">
    <property type="entry name" value="GroES-like"/>
    <property type="match status" value="1"/>
</dbReference>
<evidence type="ECO:0000259" key="6">
    <source>
        <dbReference type="Pfam" id="PF00107"/>
    </source>
</evidence>
<dbReference type="AlphaFoldDB" id="A0A9X1NCN0"/>
<evidence type="ECO:0000259" key="7">
    <source>
        <dbReference type="Pfam" id="PF08240"/>
    </source>
</evidence>
<keyword evidence="9" id="KW-1185">Reference proteome</keyword>
<dbReference type="InterPro" id="IPR013149">
    <property type="entry name" value="ADH-like_C"/>
</dbReference>
<dbReference type="Proteomes" id="UP001138997">
    <property type="component" value="Unassembled WGS sequence"/>
</dbReference>
<dbReference type="InterPro" id="IPR011032">
    <property type="entry name" value="GroES-like_sf"/>
</dbReference>
<keyword evidence="4" id="KW-0560">Oxidoreductase</keyword>
<dbReference type="Gene3D" id="3.40.50.720">
    <property type="entry name" value="NAD(P)-binding Rossmann-like Domain"/>
    <property type="match status" value="1"/>
</dbReference>
<dbReference type="InterPro" id="IPR013154">
    <property type="entry name" value="ADH-like_N"/>
</dbReference>
<dbReference type="PANTHER" id="PTHR43401:SF2">
    <property type="entry name" value="L-THREONINE 3-DEHYDROGENASE"/>
    <property type="match status" value="1"/>
</dbReference>
<dbReference type="SUPFAM" id="SSF51735">
    <property type="entry name" value="NAD(P)-binding Rossmann-fold domains"/>
    <property type="match status" value="1"/>
</dbReference>
<evidence type="ECO:0000313" key="8">
    <source>
        <dbReference type="EMBL" id="MCD5311265.1"/>
    </source>
</evidence>